<reference evidence="7 8" key="1">
    <citation type="journal article" date="2019" name="Biochem. Eng. J.">
        <title>Metabolic engineering of the marine bacteria Neptunomonas concharum for the production of acetoin and meso-2,3-butanediol from acetate.</title>
        <authorList>
            <person name="Li W."/>
            <person name="Pu N."/>
            <person name="Liu C.-X."/>
            <person name="Yuan Q.-P."/>
            <person name="Li Z.-J."/>
        </authorList>
    </citation>
    <scope>NUCLEOTIDE SEQUENCE [LARGE SCALE GENOMIC DNA]</scope>
    <source>
        <strain evidence="7 8">JCM17730</strain>
    </source>
</reference>
<dbReference type="SUPFAM" id="SSF64518">
    <property type="entry name" value="Phase 1 flagellin"/>
    <property type="match status" value="2"/>
</dbReference>
<feature type="domain" description="Flagellin C-terminal" evidence="6">
    <location>
        <begin position="577"/>
        <end position="662"/>
    </location>
</feature>
<keyword evidence="7" id="KW-0282">Flagellum</keyword>
<dbReference type="InterPro" id="IPR001029">
    <property type="entry name" value="Flagellin_N"/>
</dbReference>
<dbReference type="Gene3D" id="6.10.10.10">
    <property type="entry name" value="Flagellar export chaperone, C-terminal domain"/>
    <property type="match status" value="1"/>
</dbReference>
<dbReference type="Pfam" id="PF00669">
    <property type="entry name" value="Flagellin_N"/>
    <property type="match status" value="1"/>
</dbReference>
<evidence type="ECO:0000313" key="8">
    <source>
        <dbReference type="Proteomes" id="UP000324760"/>
    </source>
</evidence>
<evidence type="ECO:0000256" key="1">
    <source>
        <dbReference type="ARBA" id="ARBA00005709"/>
    </source>
</evidence>
<dbReference type="OrthoDB" id="9796789at2"/>
<dbReference type="PANTHER" id="PTHR42792">
    <property type="entry name" value="FLAGELLIN"/>
    <property type="match status" value="1"/>
</dbReference>
<keyword evidence="8" id="KW-1185">Reference proteome</keyword>
<gene>
    <name evidence="7" type="ORF">F0U83_03175</name>
</gene>
<dbReference type="Pfam" id="PF07196">
    <property type="entry name" value="Flagellin_IN"/>
    <property type="match status" value="1"/>
</dbReference>
<comment type="subcellular location">
    <subcellularLocation>
        <location evidence="4">Secreted</location>
    </subcellularLocation>
    <subcellularLocation>
        <location evidence="4">Bacterial flagellum</location>
    </subcellularLocation>
</comment>
<dbReference type="RefSeq" id="WP_138986489.1">
    <property type="nucleotide sequence ID" value="NZ_CP043869.1"/>
</dbReference>
<dbReference type="Gene3D" id="1.20.1330.10">
    <property type="entry name" value="f41 fragment of flagellin, N-terminal domain"/>
    <property type="match status" value="2"/>
</dbReference>
<evidence type="ECO:0000259" key="6">
    <source>
        <dbReference type="Pfam" id="PF00700"/>
    </source>
</evidence>
<name>A0A5P1R920_9GAMM</name>
<organism evidence="7 8">
    <name type="scientific">Neptunomonas concharum</name>
    <dbReference type="NCBI Taxonomy" id="1031538"/>
    <lineage>
        <taxon>Bacteria</taxon>
        <taxon>Pseudomonadati</taxon>
        <taxon>Pseudomonadota</taxon>
        <taxon>Gammaproteobacteria</taxon>
        <taxon>Oceanospirillales</taxon>
        <taxon>Oceanospirillaceae</taxon>
        <taxon>Neptunomonas</taxon>
    </lineage>
</organism>
<evidence type="ECO:0000313" key="7">
    <source>
        <dbReference type="EMBL" id="QEQ95785.1"/>
    </source>
</evidence>
<dbReference type="GO" id="GO:0005576">
    <property type="term" value="C:extracellular region"/>
    <property type="evidence" value="ECO:0007669"/>
    <property type="project" value="UniProtKB-SubCell"/>
</dbReference>
<proteinExistence type="inferred from homology"/>
<dbReference type="GO" id="GO:0005198">
    <property type="term" value="F:structural molecule activity"/>
    <property type="evidence" value="ECO:0007669"/>
    <property type="project" value="UniProtKB-UniRule"/>
</dbReference>
<dbReference type="KEGG" id="ncu:F0U83_03175"/>
<comment type="similarity">
    <text evidence="1 4">Belongs to the bacterial flagellin family.</text>
</comment>
<feature type="domain" description="Flagellin N-terminal" evidence="5">
    <location>
        <begin position="5"/>
        <end position="141"/>
    </location>
</feature>
<dbReference type="InterPro" id="IPR046358">
    <property type="entry name" value="Flagellin_C"/>
</dbReference>
<keyword evidence="7" id="KW-0969">Cilium</keyword>
<evidence type="ECO:0000256" key="3">
    <source>
        <dbReference type="ARBA" id="ARBA00023143"/>
    </source>
</evidence>
<dbReference type="Pfam" id="PF00700">
    <property type="entry name" value="Flagellin_C"/>
    <property type="match status" value="1"/>
</dbReference>
<sequence>MAMVINSNIMSLNAQRNLTLSQNELNTSMERLTSGKRINSAADDAAGLSISNRMTSQVRGLNQAIRNANDGASLIQTAEGALDESTNILQRMRELSIQSANGTYDSGNRGTLNAEVKQLVSELDRIAETTSFNGLNILDGSLGKVDLQVGSEANQTIELSIQAMDSRTLGLGSTSVDIVGGENSLVADTTAINNNDIMINGQSIMAVGETWTGGTDDMDELIDKINTNVNGVTASTIASATSTDVGDGILAEGETFKVDVKKLDGTTTSVEVTDTENMDQLVDKLNAEGGGLISASVGDDGKLTITAENVESLTFTDGGSGPNGAGGTLAATTASIALSSDDGAEVTIERGTTGTLSDLESFGFRESNEAGVIEGEAVDANAFAVGDLKINGVDVGVSETGGLIDKVAAINDISDETGVTASVFSGVEIDTSTATGAWAAGDFTINGEVITSGADLDALVTAINGVKDSTGVTATLSGQNLLLEGDVSQIAFGDASGTADNGAALTAILGGGVTVADAAGGIKLSSDNGNPISVDHKNAAAEAKSGLLDANSAGGGSFGAAISSLDISTAAGAQKAIGIIDNALEQINSTRGDLGAVSNRLDFTVNNLSNVSENVAAARSRIEDADFAAESAALSRAQVLQQAGTAMLAQANAAPQQVLSLLQ</sequence>
<accession>A0A5P1R920</accession>
<dbReference type="InterPro" id="IPR042187">
    <property type="entry name" value="Flagellin_C_sub2"/>
</dbReference>
<keyword evidence="3 4" id="KW-0975">Bacterial flagellum</keyword>
<evidence type="ECO:0000256" key="2">
    <source>
        <dbReference type="ARBA" id="ARBA00022525"/>
    </source>
</evidence>
<dbReference type="Proteomes" id="UP000324760">
    <property type="component" value="Chromosome"/>
</dbReference>
<dbReference type="Gene3D" id="3.30.70.2120">
    <property type="match status" value="1"/>
</dbReference>
<protein>
    <recommendedName>
        <fullName evidence="4">Flagellin</fullName>
    </recommendedName>
</protein>
<keyword evidence="7" id="KW-0966">Cell projection</keyword>
<dbReference type="GO" id="GO:0009288">
    <property type="term" value="C:bacterial-type flagellum"/>
    <property type="evidence" value="ECO:0007669"/>
    <property type="project" value="UniProtKB-SubCell"/>
</dbReference>
<keyword evidence="2 4" id="KW-0964">Secreted</keyword>
<dbReference type="InterPro" id="IPR001492">
    <property type="entry name" value="Flagellin"/>
</dbReference>
<dbReference type="PANTHER" id="PTHR42792:SF2">
    <property type="entry name" value="FLAGELLIN"/>
    <property type="match status" value="1"/>
</dbReference>
<dbReference type="InterPro" id="IPR010810">
    <property type="entry name" value="Flagellin_hook_IN_motif"/>
</dbReference>
<evidence type="ECO:0000256" key="4">
    <source>
        <dbReference type="RuleBase" id="RU362073"/>
    </source>
</evidence>
<comment type="function">
    <text evidence="4">Flagellin is the subunit protein which polymerizes to form the filaments of bacterial flagella.</text>
</comment>
<dbReference type="PRINTS" id="PR00207">
    <property type="entry name" value="FLAGELLIN"/>
</dbReference>
<evidence type="ECO:0000259" key="5">
    <source>
        <dbReference type="Pfam" id="PF00669"/>
    </source>
</evidence>
<dbReference type="EMBL" id="CP043869">
    <property type="protein sequence ID" value="QEQ95785.1"/>
    <property type="molecule type" value="Genomic_DNA"/>
</dbReference>
<dbReference type="AlphaFoldDB" id="A0A5P1R920"/>
<dbReference type="Gene3D" id="6.10.280.190">
    <property type="match status" value="1"/>
</dbReference>